<proteinExistence type="predicted"/>
<organism evidence="1 2">
    <name type="scientific">Cerasibacillus quisquiliarum</name>
    <dbReference type="NCBI Taxonomy" id="227865"/>
    <lineage>
        <taxon>Bacteria</taxon>
        <taxon>Bacillati</taxon>
        <taxon>Bacillota</taxon>
        <taxon>Bacilli</taxon>
        <taxon>Bacillales</taxon>
        <taxon>Bacillaceae</taxon>
        <taxon>Cerasibacillus</taxon>
    </lineage>
</organism>
<accession>A0A511V2S3</accession>
<dbReference type="OrthoDB" id="2974338at2"/>
<evidence type="ECO:0000313" key="1">
    <source>
        <dbReference type="EMBL" id="GEN32198.1"/>
    </source>
</evidence>
<dbReference type="AlphaFoldDB" id="A0A511V2S3"/>
<comment type="caution">
    <text evidence="1">The sequence shown here is derived from an EMBL/GenBank/DDBJ whole genome shotgun (WGS) entry which is preliminary data.</text>
</comment>
<gene>
    <name evidence="1" type="ORF">CQU01_24360</name>
</gene>
<dbReference type="EMBL" id="BJXW01000033">
    <property type="protein sequence ID" value="GEN32198.1"/>
    <property type="molecule type" value="Genomic_DNA"/>
</dbReference>
<protein>
    <submittedName>
        <fullName evidence="1">Uncharacterized protein</fullName>
    </submittedName>
</protein>
<dbReference type="Proteomes" id="UP000321491">
    <property type="component" value="Unassembled WGS sequence"/>
</dbReference>
<keyword evidence="2" id="KW-1185">Reference proteome</keyword>
<sequence length="60" mass="7383">MESLLEWKLNIEKELGRSLKKEESEFVTELYERHLIERQDTRTPKNYTLTCLYHTSFYQN</sequence>
<dbReference type="RefSeq" id="WP_146938554.1">
    <property type="nucleotide sequence ID" value="NZ_BJXW01000033.1"/>
</dbReference>
<name>A0A511V2S3_9BACI</name>
<reference evidence="1 2" key="1">
    <citation type="submission" date="2019-07" db="EMBL/GenBank/DDBJ databases">
        <title>Whole genome shotgun sequence of Cerasibacillus quisquiliarum NBRC 102429.</title>
        <authorList>
            <person name="Hosoyama A."/>
            <person name="Uohara A."/>
            <person name="Ohji S."/>
            <person name="Ichikawa N."/>
        </authorList>
    </citation>
    <scope>NUCLEOTIDE SEQUENCE [LARGE SCALE GENOMIC DNA]</scope>
    <source>
        <strain evidence="1 2">NBRC 102429</strain>
    </source>
</reference>
<evidence type="ECO:0000313" key="2">
    <source>
        <dbReference type="Proteomes" id="UP000321491"/>
    </source>
</evidence>